<keyword evidence="13" id="KW-1185">Reference proteome</keyword>
<evidence type="ECO:0000259" key="11">
    <source>
        <dbReference type="PROSITE" id="PS50103"/>
    </source>
</evidence>
<comment type="function">
    <text evidence="6">Required for the export of mRNAs containing poly(A) tails from the nucleus into the cytoplasm.</text>
</comment>
<protein>
    <recommendedName>
        <fullName evidence="7">Nucleoporin NUP42</fullName>
    </recommendedName>
    <alternativeName>
        <fullName evidence="8">Nucleoporin-like protein 2</fullName>
    </alternativeName>
</protein>
<name>A0AAV2B300_9ARAC</name>
<evidence type="ECO:0000256" key="6">
    <source>
        <dbReference type="ARBA" id="ARBA00037262"/>
    </source>
</evidence>
<dbReference type="EMBL" id="CAXIEN010000261">
    <property type="protein sequence ID" value="CAL1290241.1"/>
    <property type="molecule type" value="Genomic_DNA"/>
</dbReference>
<feature type="compositionally biased region" description="Polar residues" evidence="10">
    <location>
        <begin position="140"/>
        <end position="153"/>
    </location>
</feature>
<reference evidence="12 13" key="1">
    <citation type="submission" date="2024-04" db="EMBL/GenBank/DDBJ databases">
        <authorList>
            <person name="Rising A."/>
            <person name="Reimegard J."/>
            <person name="Sonavane S."/>
            <person name="Akerstrom W."/>
            <person name="Nylinder S."/>
            <person name="Hedman E."/>
            <person name="Kallberg Y."/>
        </authorList>
    </citation>
    <scope>NUCLEOTIDE SEQUENCE [LARGE SCALE GENOMIC DNA]</scope>
</reference>
<dbReference type="Proteomes" id="UP001497382">
    <property type="component" value="Unassembled WGS sequence"/>
</dbReference>
<dbReference type="InterPro" id="IPR000571">
    <property type="entry name" value="Znf_CCCH"/>
</dbReference>
<keyword evidence="5" id="KW-0539">Nucleus</keyword>
<dbReference type="InterPro" id="IPR041367">
    <property type="entry name" value="Znf-CCCH_4"/>
</dbReference>
<dbReference type="InterPro" id="IPR051767">
    <property type="entry name" value="Nucleoporin_NUP42"/>
</dbReference>
<dbReference type="PANTHER" id="PTHR46527:SF1">
    <property type="entry name" value="NUCLEOPORIN NUP42"/>
    <property type="match status" value="1"/>
</dbReference>
<dbReference type="SMART" id="SM00356">
    <property type="entry name" value="ZnF_C3H1"/>
    <property type="match status" value="1"/>
</dbReference>
<evidence type="ECO:0000256" key="8">
    <source>
        <dbReference type="ARBA" id="ARBA00042384"/>
    </source>
</evidence>
<dbReference type="InterPro" id="IPR036855">
    <property type="entry name" value="Znf_CCCH_sf"/>
</dbReference>
<feature type="zinc finger region" description="C3H1-type" evidence="9">
    <location>
        <begin position="1"/>
        <end position="25"/>
    </location>
</feature>
<accession>A0AAV2B300</accession>
<proteinExistence type="predicted"/>
<feature type="region of interest" description="Disordered" evidence="10">
    <location>
        <begin position="134"/>
        <end position="155"/>
    </location>
</feature>
<dbReference type="GO" id="GO:0008270">
    <property type="term" value="F:zinc ion binding"/>
    <property type="evidence" value="ECO:0007669"/>
    <property type="project" value="UniProtKB-KW"/>
</dbReference>
<keyword evidence="2 9" id="KW-0479">Metal-binding</keyword>
<feature type="region of interest" description="Disordered" evidence="10">
    <location>
        <begin position="29"/>
        <end position="101"/>
    </location>
</feature>
<feature type="compositionally biased region" description="Low complexity" evidence="10">
    <location>
        <begin position="42"/>
        <end position="62"/>
    </location>
</feature>
<evidence type="ECO:0000256" key="5">
    <source>
        <dbReference type="ARBA" id="ARBA00023242"/>
    </source>
</evidence>
<evidence type="ECO:0000313" key="13">
    <source>
        <dbReference type="Proteomes" id="UP001497382"/>
    </source>
</evidence>
<evidence type="ECO:0000256" key="9">
    <source>
        <dbReference type="PROSITE-ProRule" id="PRU00723"/>
    </source>
</evidence>
<dbReference type="AlphaFoldDB" id="A0AAV2B300"/>
<keyword evidence="4 9" id="KW-0862">Zinc</keyword>
<gene>
    <name evidence="12" type="ORF">LARSCL_LOCUS16362</name>
</gene>
<organism evidence="12 13">
    <name type="scientific">Larinioides sclopetarius</name>
    <dbReference type="NCBI Taxonomy" id="280406"/>
    <lineage>
        <taxon>Eukaryota</taxon>
        <taxon>Metazoa</taxon>
        <taxon>Ecdysozoa</taxon>
        <taxon>Arthropoda</taxon>
        <taxon>Chelicerata</taxon>
        <taxon>Arachnida</taxon>
        <taxon>Araneae</taxon>
        <taxon>Araneomorphae</taxon>
        <taxon>Entelegynae</taxon>
        <taxon>Araneoidea</taxon>
        <taxon>Araneidae</taxon>
        <taxon>Larinioides</taxon>
    </lineage>
</organism>
<comment type="caution">
    <text evidence="12">The sequence shown here is derived from an EMBL/GenBank/DDBJ whole genome shotgun (WGS) entry which is preliminary data.</text>
</comment>
<evidence type="ECO:0000313" key="12">
    <source>
        <dbReference type="EMBL" id="CAL1290241.1"/>
    </source>
</evidence>
<sequence length="389" mass="45518">MTICRYFLQGNCRFGDRCRFEHTDPDAAYQEETPRRSNYNDRGSYNDGYNRRNYNAYDNRSYNYDRRNEYTPHEDRYQQNYNQYNQRHTSERRYQSERYGPGNYENDSSYGHGNRFGQNKHEWVSEDYRRQREQRKNTEEFYNTSTPKSNVNFSFKDPELHRRTDHTVDLRLNDQNLVYVDLIKEEMKQWELGSQWPFTCYSPIQERSSFPGFNDVSPEELRYEAYKARENNAFNSYVASVEKALKNINNRRNQLKNPSVELMSIIEKYRTGQDVTAESEVDGIFPFSRSSQSPIEDMLADESSLQQNAASSFSFKLPPTSGSSMKIGASNFSFKLPSETGSKPSSQAMDTDIYTPLEKLSSADKEQFSASTFTLGKIPTVPPPQEVCF</sequence>
<evidence type="ECO:0000256" key="2">
    <source>
        <dbReference type="ARBA" id="ARBA00022723"/>
    </source>
</evidence>
<dbReference type="GO" id="GO:0031965">
    <property type="term" value="C:nuclear membrane"/>
    <property type="evidence" value="ECO:0007669"/>
    <property type="project" value="UniProtKB-SubCell"/>
</dbReference>
<dbReference type="SUPFAM" id="SSF90229">
    <property type="entry name" value="CCCH zinc finger"/>
    <property type="match status" value="1"/>
</dbReference>
<comment type="subcellular location">
    <subcellularLocation>
        <location evidence="1">Nucleus membrane</location>
        <topology evidence="1">Peripheral membrane protein</topology>
        <orientation evidence="1">Cytoplasmic side</orientation>
    </subcellularLocation>
</comment>
<evidence type="ECO:0000256" key="7">
    <source>
        <dbReference type="ARBA" id="ARBA00039886"/>
    </source>
</evidence>
<dbReference type="Gene3D" id="4.10.1000.10">
    <property type="entry name" value="Zinc finger, CCCH-type"/>
    <property type="match status" value="1"/>
</dbReference>
<feature type="domain" description="C3H1-type" evidence="11">
    <location>
        <begin position="1"/>
        <end position="25"/>
    </location>
</feature>
<dbReference type="Pfam" id="PF18044">
    <property type="entry name" value="zf-CCCH_4"/>
    <property type="match status" value="1"/>
</dbReference>
<keyword evidence="3 9" id="KW-0863">Zinc-finger</keyword>
<evidence type="ECO:0000256" key="10">
    <source>
        <dbReference type="SAM" id="MobiDB-lite"/>
    </source>
</evidence>
<feature type="compositionally biased region" description="Basic and acidic residues" evidence="10">
    <location>
        <begin position="63"/>
        <end position="77"/>
    </location>
</feature>
<evidence type="ECO:0000256" key="1">
    <source>
        <dbReference type="ARBA" id="ARBA00004335"/>
    </source>
</evidence>
<dbReference type="PANTHER" id="PTHR46527">
    <property type="entry name" value="NUCLEOPORIN-LIKE PROTEIN 2"/>
    <property type="match status" value="1"/>
</dbReference>
<evidence type="ECO:0000256" key="3">
    <source>
        <dbReference type="ARBA" id="ARBA00022771"/>
    </source>
</evidence>
<dbReference type="PROSITE" id="PS50103">
    <property type="entry name" value="ZF_C3H1"/>
    <property type="match status" value="1"/>
</dbReference>
<evidence type="ECO:0000256" key="4">
    <source>
        <dbReference type="ARBA" id="ARBA00022833"/>
    </source>
</evidence>